<dbReference type="EMBL" id="CAVMJV010000003">
    <property type="protein sequence ID" value="CAK5020947.1"/>
    <property type="molecule type" value="Genomic_DNA"/>
</dbReference>
<name>A0ACB0XWX4_MELEN</name>
<evidence type="ECO:0000313" key="2">
    <source>
        <dbReference type="Proteomes" id="UP001497535"/>
    </source>
</evidence>
<comment type="caution">
    <text evidence="1">The sequence shown here is derived from an EMBL/GenBank/DDBJ whole genome shotgun (WGS) entry which is preliminary data.</text>
</comment>
<gene>
    <name evidence="1" type="ORF">MENTE1834_LOCUS4586</name>
</gene>
<organism evidence="1 2">
    <name type="scientific">Meloidogyne enterolobii</name>
    <name type="common">Root-knot nematode worm</name>
    <name type="synonym">Meloidogyne mayaguensis</name>
    <dbReference type="NCBI Taxonomy" id="390850"/>
    <lineage>
        <taxon>Eukaryota</taxon>
        <taxon>Metazoa</taxon>
        <taxon>Ecdysozoa</taxon>
        <taxon>Nematoda</taxon>
        <taxon>Chromadorea</taxon>
        <taxon>Rhabditida</taxon>
        <taxon>Tylenchina</taxon>
        <taxon>Tylenchomorpha</taxon>
        <taxon>Tylenchoidea</taxon>
        <taxon>Meloidogynidae</taxon>
        <taxon>Meloidogyninae</taxon>
        <taxon>Meloidogyne</taxon>
    </lineage>
</organism>
<reference evidence="1" key="1">
    <citation type="submission" date="2023-11" db="EMBL/GenBank/DDBJ databases">
        <authorList>
            <person name="Poullet M."/>
        </authorList>
    </citation>
    <scope>NUCLEOTIDE SEQUENCE</scope>
    <source>
        <strain evidence="1">E1834</strain>
    </source>
</reference>
<keyword evidence="2" id="KW-1185">Reference proteome</keyword>
<protein>
    <submittedName>
        <fullName evidence="1">Uncharacterized protein</fullName>
    </submittedName>
</protein>
<dbReference type="Proteomes" id="UP001497535">
    <property type="component" value="Unassembled WGS sequence"/>
</dbReference>
<sequence>MFKKFNGIVILFFILKIYSEGAPKKKKAIAESIGDTSVYQPEIPANYYGQPNQGYEVGGSSSALTGTLATIGNHSCEWEGCGHVFDNADTLLEHVYNEHIGMEEV</sequence>
<proteinExistence type="predicted"/>
<accession>A0ACB0XWX4</accession>
<evidence type="ECO:0000313" key="1">
    <source>
        <dbReference type="EMBL" id="CAK5020947.1"/>
    </source>
</evidence>